<dbReference type="AlphaFoldDB" id="A0A1I6SA35"/>
<dbReference type="PROSITE" id="PS51257">
    <property type="entry name" value="PROKAR_LIPOPROTEIN"/>
    <property type="match status" value="1"/>
</dbReference>
<organism evidence="1 2">
    <name type="scientific">Brevundimonas viscosa</name>
    <dbReference type="NCBI Taxonomy" id="871741"/>
    <lineage>
        <taxon>Bacteria</taxon>
        <taxon>Pseudomonadati</taxon>
        <taxon>Pseudomonadota</taxon>
        <taxon>Alphaproteobacteria</taxon>
        <taxon>Caulobacterales</taxon>
        <taxon>Caulobacteraceae</taxon>
        <taxon>Brevundimonas</taxon>
    </lineage>
</organism>
<dbReference type="RefSeq" id="WP_143105805.1">
    <property type="nucleotide sequence ID" value="NZ_FOZV01000004.1"/>
</dbReference>
<keyword evidence="2" id="KW-1185">Reference proteome</keyword>
<gene>
    <name evidence="1" type="ORF">SAMN05192570_2317</name>
</gene>
<evidence type="ECO:0008006" key="3">
    <source>
        <dbReference type="Google" id="ProtNLM"/>
    </source>
</evidence>
<accession>A0A1I6SA35</accession>
<dbReference type="EMBL" id="FOZV01000004">
    <property type="protein sequence ID" value="SFS73802.1"/>
    <property type="molecule type" value="Genomic_DNA"/>
</dbReference>
<evidence type="ECO:0000313" key="1">
    <source>
        <dbReference type="EMBL" id="SFS73802.1"/>
    </source>
</evidence>
<dbReference type="Proteomes" id="UP000198788">
    <property type="component" value="Unassembled WGS sequence"/>
</dbReference>
<name>A0A1I6SA35_9CAUL</name>
<dbReference type="STRING" id="871741.SAMN05192570_2317"/>
<sequence length="130" mass="13923">MPAPAKLRMIFTAGLLGLAVAGCLEPEVDRLEDPVEKAAYHCRYVLERGIATPAQLRADGVLRRRIATFAEPVMERNGDVVRFSWAAGAIAEDDGSGSHGGDCVMDLTDGQQLVVSATLDGQPLHAGFRF</sequence>
<proteinExistence type="predicted"/>
<reference evidence="2" key="1">
    <citation type="submission" date="2016-10" db="EMBL/GenBank/DDBJ databases">
        <authorList>
            <person name="Varghese N."/>
            <person name="Submissions S."/>
        </authorList>
    </citation>
    <scope>NUCLEOTIDE SEQUENCE [LARGE SCALE GENOMIC DNA]</scope>
    <source>
        <strain evidence="2">CGMCC 1.10683</strain>
    </source>
</reference>
<evidence type="ECO:0000313" key="2">
    <source>
        <dbReference type="Proteomes" id="UP000198788"/>
    </source>
</evidence>
<protein>
    <recommendedName>
        <fullName evidence="3">Lipoprotein</fullName>
    </recommendedName>
</protein>